<organism evidence="16 17">
    <name type="scientific">Paraperlucidibaca baekdonensis</name>
    <dbReference type="NCBI Taxonomy" id="748120"/>
    <lineage>
        <taxon>Bacteria</taxon>
        <taxon>Pseudomonadati</taxon>
        <taxon>Pseudomonadota</taxon>
        <taxon>Gammaproteobacteria</taxon>
        <taxon>Moraxellales</taxon>
        <taxon>Moraxellaceae</taxon>
        <taxon>Paraperlucidibaca</taxon>
    </lineage>
</organism>
<accession>A0A3E0H1S6</accession>
<evidence type="ECO:0000256" key="2">
    <source>
        <dbReference type="ARBA" id="ARBA00022490"/>
    </source>
</evidence>
<keyword evidence="2 15" id="KW-0963">Cytoplasm</keyword>
<proteinExistence type="inferred from homology"/>
<evidence type="ECO:0000256" key="1">
    <source>
        <dbReference type="ARBA" id="ARBA00004496"/>
    </source>
</evidence>
<reference evidence="16 17" key="1">
    <citation type="submission" date="2018-08" db="EMBL/GenBank/DDBJ databases">
        <title>Genomic Encyclopedia of Type Strains, Phase IV (KMG-IV): sequencing the most valuable type-strain genomes for metagenomic binning, comparative biology and taxonomic classification.</title>
        <authorList>
            <person name="Goeker M."/>
        </authorList>
    </citation>
    <scope>NUCLEOTIDE SEQUENCE [LARGE SCALE GENOMIC DNA]</scope>
    <source>
        <strain evidence="16 17">DSM 26022</strain>
    </source>
</reference>
<evidence type="ECO:0000256" key="4">
    <source>
        <dbReference type="ARBA" id="ARBA00023315"/>
    </source>
</evidence>
<dbReference type="InterPro" id="IPR042203">
    <property type="entry name" value="Leu/Phe-tRNA_Trfase_C"/>
</dbReference>
<comment type="similarity">
    <text evidence="9 15">Belongs to the L/F-transferase family.</text>
</comment>
<dbReference type="PANTHER" id="PTHR30098">
    <property type="entry name" value="LEUCYL/PHENYLALANYL-TRNA--PROTEIN TRANSFERASE"/>
    <property type="match status" value="1"/>
</dbReference>
<evidence type="ECO:0000313" key="16">
    <source>
        <dbReference type="EMBL" id="REH36850.1"/>
    </source>
</evidence>
<dbReference type="RefSeq" id="WP_116208795.1">
    <property type="nucleotide sequence ID" value="NZ_QUNR01000004.1"/>
</dbReference>
<evidence type="ECO:0000256" key="8">
    <source>
        <dbReference type="ARBA" id="ARBA00054043"/>
    </source>
</evidence>
<keyword evidence="3 15" id="KW-0808">Transferase</keyword>
<keyword evidence="17" id="KW-1185">Reference proteome</keyword>
<comment type="catalytic activity">
    <reaction evidence="5 15">
        <text>L-phenylalanyl-tRNA(Phe) + an N-terminal L-alpha-aminoacyl-[protein] = an N-terminal L-phenylalanyl-L-alpha-aminoacyl-[protein] + tRNA(Phe)</text>
        <dbReference type="Rhea" id="RHEA:43632"/>
        <dbReference type="Rhea" id="RHEA-COMP:9668"/>
        <dbReference type="Rhea" id="RHEA-COMP:9699"/>
        <dbReference type="Rhea" id="RHEA-COMP:10636"/>
        <dbReference type="Rhea" id="RHEA-COMP:10637"/>
        <dbReference type="ChEBI" id="CHEBI:78442"/>
        <dbReference type="ChEBI" id="CHEBI:78531"/>
        <dbReference type="ChEBI" id="CHEBI:78597"/>
        <dbReference type="ChEBI" id="CHEBI:83561"/>
        <dbReference type="EC" id="2.3.2.6"/>
    </reaction>
</comment>
<sequence length="243" mass="26646">MTTQLPWLSGDSAFPAPETALDYPDGLLAAGGDTSPARLQAAYRAGIFPWSSAGEPLLWWSPDPRCVISPAAFVPSRSLQKVRRQHAWHVTCNAAFDEVIAACAAPRAYADETWITAEIRAGYCQLHALGWAQSIEVWYDNTLIGGLYGVTVGQMFCGESMFSVRRDASKLAFWALMSLMRAWHVQWVDCQLENDHLISLGATIMSRRDYLAYLATQPHAPALPWSEAAAIWQADGFNGAAPA</sequence>
<keyword evidence="4 15" id="KW-0012">Acyltransferase</keyword>
<evidence type="ECO:0000256" key="11">
    <source>
        <dbReference type="ARBA" id="ARBA00074372"/>
    </source>
</evidence>
<comment type="subcellular location">
    <subcellularLocation>
        <location evidence="1 15">Cytoplasm</location>
    </subcellularLocation>
</comment>
<dbReference type="Gene3D" id="3.30.70.3550">
    <property type="entry name" value="Leucyl/phenylalanyl-tRNA-protein transferase, N-terminal domain"/>
    <property type="match status" value="1"/>
</dbReference>
<evidence type="ECO:0000256" key="5">
    <source>
        <dbReference type="ARBA" id="ARBA00050607"/>
    </source>
</evidence>
<name>A0A3E0H1S6_9GAMM</name>
<dbReference type="SUPFAM" id="SSF55729">
    <property type="entry name" value="Acyl-CoA N-acyltransferases (Nat)"/>
    <property type="match status" value="1"/>
</dbReference>
<dbReference type="PANTHER" id="PTHR30098:SF2">
    <property type="entry name" value="LEUCYL_PHENYLALANYL-TRNA--PROTEIN TRANSFERASE"/>
    <property type="match status" value="1"/>
</dbReference>
<dbReference type="GO" id="GO:0030163">
    <property type="term" value="P:protein catabolic process"/>
    <property type="evidence" value="ECO:0007669"/>
    <property type="project" value="UniProtKB-UniRule"/>
</dbReference>
<comment type="catalytic activity">
    <reaction evidence="6 15">
        <text>N-terminal L-arginyl-[protein] + L-leucyl-tRNA(Leu) = N-terminal L-leucyl-L-arginyl-[protein] + tRNA(Leu) + H(+)</text>
        <dbReference type="Rhea" id="RHEA:50416"/>
        <dbReference type="Rhea" id="RHEA-COMP:9613"/>
        <dbReference type="Rhea" id="RHEA-COMP:9622"/>
        <dbReference type="Rhea" id="RHEA-COMP:12672"/>
        <dbReference type="Rhea" id="RHEA-COMP:12673"/>
        <dbReference type="ChEBI" id="CHEBI:15378"/>
        <dbReference type="ChEBI" id="CHEBI:64719"/>
        <dbReference type="ChEBI" id="CHEBI:78442"/>
        <dbReference type="ChEBI" id="CHEBI:78494"/>
        <dbReference type="ChEBI" id="CHEBI:133044"/>
        <dbReference type="EC" id="2.3.2.6"/>
    </reaction>
</comment>
<evidence type="ECO:0000256" key="9">
    <source>
        <dbReference type="ARBA" id="ARBA00061535"/>
    </source>
</evidence>
<dbReference type="Proteomes" id="UP000256774">
    <property type="component" value="Unassembled WGS sequence"/>
</dbReference>
<dbReference type="HAMAP" id="MF_00688">
    <property type="entry name" value="Leu_Phe_trans"/>
    <property type="match status" value="1"/>
</dbReference>
<dbReference type="NCBIfam" id="TIGR00667">
    <property type="entry name" value="aat"/>
    <property type="match status" value="1"/>
</dbReference>
<dbReference type="FunFam" id="3.30.70.3550:FF:000001">
    <property type="entry name" value="Leucyl/phenylalanyl-tRNA--protein transferase"/>
    <property type="match status" value="1"/>
</dbReference>
<dbReference type="EMBL" id="QUNR01000004">
    <property type="protein sequence ID" value="REH36850.1"/>
    <property type="molecule type" value="Genomic_DNA"/>
</dbReference>
<protein>
    <recommendedName>
        <fullName evidence="11 15">Leucyl/phenylalanyl-tRNA--protein transferase</fullName>
        <ecNumber evidence="10 15">2.3.2.6</ecNumber>
    </recommendedName>
    <alternativeName>
        <fullName evidence="12 15">L/F-transferase</fullName>
    </alternativeName>
    <alternativeName>
        <fullName evidence="13 15">Leucyltransferase</fullName>
    </alternativeName>
    <alternativeName>
        <fullName evidence="14 15">Phenyalanyltransferase</fullName>
    </alternativeName>
</protein>
<comment type="catalytic activity">
    <reaction evidence="7 15">
        <text>N-terminal L-lysyl-[protein] + L-leucyl-tRNA(Leu) = N-terminal L-leucyl-L-lysyl-[protein] + tRNA(Leu) + H(+)</text>
        <dbReference type="Rhea" id="RHEA:12340"/>
        <dbReference type="Rhea" id="RHEA-COMP:9613"/>
        <dbReference type="Rhea" id="RHEA-COMP:9622"/>
        <dbReference type="Rhea" id="RHEA-COMP:12670"/>
        <dbReference type="Rhea" id="RHEA-COMP:12671"/>
        <dbReference type="ChEBI" id="CHEBI:15378"/>
        <dbReference type="ChEBI" id="CHEBI:65249"/>
        <dbReference type="ChEBI" id="CHEBI:78442"/>
        <dbReference type="ChEBI" id="CHEBI:78494"/>
        <dbReference type="ChEBI" id="CHEBI:133043"/>
        <dbReference type="EC" id="2.3.2.6"/>
    </reaction>
</comment>
<evidence type="ECO:0000256" key="14">
    <source>
        <dbReference type="ARBA" id="ARBA00083640"/>
    </source>
</evidence>
<evidence type="ECO:0000256" key="3">
    <source>
        <dbReference type="ARBA" id="ARBA00022679"/>
    </source>
</evidence>
<comment type="function">
    <text evidence="8 15">Functions in the N-end rule pathway of protein degradation where it conjugates Leu, Phe and, less efficiently, Met from aminoacyl-tRNAs to the N-termini of proteins containing an N-terminal arginine or lysine.</text>
</comment>
<evidence type="ECO:0000256" key="15">
    <source>
        <dbReference type="HAMAP-Rule" id="MF_00688"/>
    </source>
</evidence>
<dbReference type="OrthoDB" id="9790282at2"/>
<dbReference type="GO" id="GO:0005737">
    <property type="term" value="C:cytoplasm"/>
    <property type="evidence" value="ECO:0007669"/>
    <property type="project" value="UniProtKB-SubCell"/>
</dbReference>
<evidence type="ECO:0000256" key="7">
    <source>
        <dbReference type="ARBA" id="ARBA00051538"/>
    </source>
</evidence>
<dbReference type="EC" id="2.3.2.6" evidence="10 15"/>
<evidence type="ECO:0000256" key="12">
    <source>
        <dbReference type="ARBA" id="ARBA00077136"/>
    </source>
</evidence>
<evidence type="ECO:0000256" key="13">
    <source>
        <dbReference type="ARBA" id="ARBA00077165"/>
    </source>
</evidence>
<dbReference type="GO" id="GO:0008914">
    <property type="term" value="F:leucyl-tRNA--protein transferase activity"/>
    <property type="evidence" value="ECO:0007669"/>
    <property type="project" value="UniProtKB-UniRule"/>
</dbReference>
<dbReference type="InterPro" id="IPR016181">
    <property type="entry name" value="Acyl_CoA_acyltransferase"/>
</dbReference>
<comment type="caution">
    <text evidence="16">The sequence shown here is derived from an EMBL/GenBank/DDBJ whole genome shotgun (WGS) entry which is preliminary data.</text>
</comment>
<dbReference type="Pfam" id="PF03588">
    <property type="entry name" value="Leu_Phe_trans"/>
    <property type="match status" value="1"/>
</dbReference>
<dbReference type="Gene3D" id="3.40.630.70">
    <property type="entry name" value="Leucyl/phenylalanyl-tRNA-protein transferase, C-terminal domain"/>
    <property type="match status" value="1"/>
</dbReference>
<dbReference type="InterPro" id="IPR042221">
    <property type="entry name" value="Leu/Phe-tRNA_Trfase_N"/>
</dbReference>
<dbReference type="InterPro" id="IPR004616">
    <property type="entry name" value="Leu/Phe-tRNA_Trfase"/>
</dbReference>
<evidence type="ECO:0000256" key="6">
    <source>
        <dbReference type="ARBA" id="ARBA00050652"/>
    </source>
</evidence>
<evidence type="ECO:0000313" key="17">
    <source>
        <dbReference type="Proteomes" id="UP000256774"/>
    </source>
</evidence>
<evidence type="ECO:0000256" key="10">
    <source>
        <dbReference type="ARBA" id="ARBA00066767"/>
    </source>
</evidence>
<gene>
    <name evidence="15" type="primary">aat</name>
    <name evidence="16" type="ORF">DFR26_1990</name>
</gene>
<dbReference type="AlphaFoldDB" id="A0A3E0H1S6"/>